<dbReference type="PANTHER" id="PTHR19278:SF9">
    <property type="entry name" value="URIDINE 5'-MONOPHOSPHATE SYNTHASE"/>
    <property type="match status" value="1"/>
</dbReference>
<evidence type="ECO:0000256" key="4">
    <source>
        <dbReference type="ARBA" id="ARBA00022679"/>
    </source>
</evidence>
<dbReference type="Pfam" id="PF00156">
    <property type="entry name" value="Pribosyltran"/>
    <property type="match status" value="1"/>
</dbReference>
<feature type="binding site" description="in other chain" evidence="6">
    <location>
        <begin position="123"/>
        <end position="131"/>
    </location>
    <ligand>
        <name>5-phospho-alpha-D-ribose 1-diphosphate</name>
        <dbReference type="ChEBI" id="CHEBI:58017"/>
        <note>ligand shared between dimeric partners</note>
    </ligand>
</feature>
<dbReference type="GO" id="GO:0019856">
    <property type="term" value="P:pyrimidine nucleobase biosynthetic process"/>
    <property type="evidence" value="ECO:0007669"/>
    <property type="project" value="TreeGrafter"/>
</dbReference>
<dbReference type="EC" id="2.4.2.10" evidence="2 6"/>
<comment type="similarity">
    <text evidence="6">Belongs to the purine/pyrimidine phosphoribosyltransferase family. PyrE subfamily.</text>
</comment>
<name>A0A1F6XX97_9BACT</name>
<dbReference type="Gene3D" id="3.40.50.2020">
    <property type="match status" value="1"/>
</dbReference>
<keyword evidence="6" id="KW-0460">Magnesium</keyword>
<comment type="cofactor">
    <cofactor evidence="6">
        <name>Mg(2+)</name>
        <dbReference type="ChEBI" id="CHEBI:18420"/>
    </cofactor>
</comment>
<gene>
    <name evidence="6" type="primary">pyrE</name>
    <name evidence="8" type="ORF">A3H53_04505</name>
</gene>
<feature type="domain" description="Phosphoribosyltransferase" evidence="7">
    <location>
        <begin position="37"/>
        <end position="155"/>
    </location>
</feature>
<keyword evidence="5 6" id="KW-0665">Pyrimidine biosynthesis</keyword>
<reference evidence="8 9" key="1">
    <citation type="journal article" date="2016" name="Nat. Commun.">
        <title>Thousands of microbial genomes shed light on interconnected biogeochemical processes in an aquifer system.</title>
        <authorList>
            <person name="Anantharaman K."/>
            <person name="Brown C.T."/>
            <person name="Hug L.A."/>
            <person name="Sharon I."/>
            <person name="Castelle C.J."/>
            <person name="Probst A.J."/>
            <person name="Thomas B.C."/>
            <person name="Singh A."/>
            <person name="Wilkins M.J."/>
            <person name="Karaoz U."/>
            <person name="Brodie E.L."/>
            <person name="Williams K.H."/>
            <person name="Hubbard S.S."/>
            <person name="Banfield J.F."/>
        </authorList>
    </citation>
    <scope>NUCLEOTIDE SEQUENCE [LARGE SCALE GENOMIC DNA]</scope>
</reference>
<protein>
    <recommendedName>
        <fullName evidence="2 6">Orotate phosphoribosyltransferase</fullName>
        <shortName evidence="6">OPRT</shortName>
        <shortName evidence="6">OPRTase</shortName>
        <ecNumber evidence="2 6">2.4.2.10</ecNumber>
    </recommendedName>
</protein>
<dbReference type="EMBL" id="MFVK01000030">
    <property type="protein sequence ID" value="OGI98756.1"/>
    <property type="molecule type" value="Genomic_DNA"/>
</dbReference>
<dbReference type="HAMAP" id="MF_01208">
    <property type="entry name" value="PyrE"/>
    <property type="match status" value="1"/>
</dbReference>
<dbReference type="GO" id="GO:0000287">
    <property type="term" value="F:magnesium ion binding"/>
    <property type="evidence" value="ECO:0007669"/>
    <property type="project" value="UniProtKB-UniRule"/>
</dbReference>
<evidence type="ECO:0000313" key="8">
    <source>
        <dbReference type="EMBL" id="OGI98756.1"/>
    </source>
</evidence>
<comment type="caution">
    <text evidence="6">Lacks conserved residue(s) required for the propagation of feature annotation.</text>
</comment>
<evidence type="ECO:0000313" key="9">
    <source>
        <dbReference type="Proteomes" id="UP000176479"/>
    </source>
</evidence>
<dbReference type="InterPro" id="IPR023031">
    <property type="entry name" value="OPRT"/>
</dbReference>
<dbReference type="AlphaFoldDB" id="A0A1F6XX97"/>
<evidence type="ECO:0000256" key="2">
    <source>
        <dbReference type="ARBA" id="ARBA00011971"/>
    </source>
</evidence>
<comment type="caution">
    <text evidence="8">The sequence shown here is derived from an EMBL/GenBank/DDBJ whole genome shotgun (WGS) entry which is preliminary data.</text>
</comment>
<evidence type="ECO:0000256" key="3">
    <source>
        <dbReference type="ARBA" id="ARBA00022676"/>
    </source>
</evidence>
<dbReference type="GO" id="GO:0004588">
    <property type="term" value="F:orotate phosphoribosyltransferase activity"/>
    <property type="evidence" value="ECO:0007669"/>
    <property type="project" value="UniProtKB-UniRule"/>
</dbReference>
<comment type="subunit">
    <text evidence="6">Homodimer.</text>
</comment>
<keyword evidence="3 6" id="KW-0328">Glycosyltransferase</keyword>
<feature type="binding site" description="in other chain" evidence="6">
    <location>
        <position position="98"/>
    </location>
    <ligand>
        <name>5-phospho-alpha-D-ribose 1-diphosphate</name>
        <dbReference type="ChEBI" id="CHEBI:58017"/>
        <note>ligand shared between dimeric partners</note>
    </ligand>
</feature>
<dbReference type="InterPro" id="IPR029057">
    <property type="entry name" value="PRTase-like"/>
</dbReference>
<dbReference type="GO" id="GO:0044205">
    <property type="term" value="P:'de novo' UMP biosynthetic process"/>
    <property type="evidence" value="ECO:0007669"/>
    <property type="project" value="UniProtKB-UniRule"/>
</dbReference>
<keyword evidence="4 6" id="KW-0808">Transferase</keyword>
<organism evidence="8 9">
    <name type="scientific">Candidatus Nomurabacteria bacterium RIFCSPLOWO2_02_FULL_40_10</name>
    <dbReference type="NCBI Taxonomy" id="1801786"/>
    <lineage>
        <taxon>Bacteria</taxon>
        <taxon>Candidatus Nomuraibacteriota</taxon>
    </lineage>
</organism>
<evidence type="ECO:0000256" key="1">
    <source>
        <dbReference type="ARBA" id="ARBA00004889"/>
    </source>
</evidence>
<dbReference type="PANTHER" id="PTHR19278">
    <property type="entry name" value="OROTATE PHOSPHORIBOSYLTRANSFERASE"/>
    <property type="match status" value="1"/>
</dbReference>
<evidence type="ECO:0000256" key="5">
    <source>
        <dbReference type="ARBA" id="ARBA00022975"/>
    </source>
</evidence>
<dbReference type="UniPathway" id="UPA00070">
    <property type="reaction ID" value="UER00119"/>
</dbReference>
<dbReference type="SUPFAM" id="SSF53271">
    <property type="entry name" value="PRTase-like"/>
    <property type="match status" value="1"/>
</dbReference>
<comment type="catalytic activity">
    <reaction evidence="6">
        <text>orotidine 5'-phosphate + diphosphate = orotate + 5-phospho-alpha-D-ribose 1-diphosphate</text>
        <dbReference type="Rhea" id="RHEA:10380"/>
        <dbReference type="ChEBI" id="CHEBI:30839"/>
        <dbReference type="ChEBI" id="CHEBI:33019"/>
        <dbReference type="ChEBI" id="CHEBI:57538"/>
        <dbReference type="ChEBI" id="CHEBI:58017"/>
        <dbReference type="EC" id="2.4.2.10"/>
    </reaction>
</comment>
<accession>A0A1F6XX97</accession>
<comment type="pathway">
    <text evidence="1 6">Pyrimidine metabolism; UMP biosynthesis via de novo pathway; UMP from orotate: step 1/2.</text>
</comment>
<evidence type="ECO:0000256" key="6">
    <source>
        <dbReference type="HAMAP-Rule" id="MF_01208"/>
    </source>
</evidence>
<dbReference type="InterPro" id="IPR000836">
    <property type="entry name" value="PRTase_dom"/>
</dbReference>
<feature type="binding site" evidence="6">
    <location>
        <position position="155"/>
    </location>
    <ligand>
        <name>orotate</name>
        <dbReference type="ChEBI" id="CHEBI:30839"/>
    </ligand>
</feature>
<sequence>MNNQEIINILEKTDAIVRNSHFVGTSGRHMSVYITKDKLLPHTAETFRVTQLLAENYKNLDVDVVAAPVIGGVILGNLVAYHLSNLQKKEILSVYAEKTPEGPMVFKRGYDALIKGKKVLIIDDTVATGFSVHKMIDVVRQFGGDIVAMGVMINRVPGEINSETLGIPFSSLCEIPAETFDEKDCPLCKAGVPINTTLGHGKK</sequence>
<evidence type="ECO:0000259" key="7">
    <source>
        <dbReference type="Pfam" id="PF00156"/>
    </source>
</evidence>
<dbReference type="Proteomes" id="UP000176479">
    <property type="component" value="Unassembled WGS sequence"/>
</dbReference>
<comment type="function">
    <text evidence="6">Catalyzes the transfer of a ribosyl phosphate group from 5-phosphoribose 1-diphosphate to orotate, leading to the formation of orotidine monophosphate (OMP).</text>
</comment>
<dbReference type="CDD" id="cd06223">
    <property type="entry name" value="PRTases_typeI"/>
    <property type="match status" value="1"/>
</dbReference>
<proteinExistence type="inferred from homology"/>